<evidence type="ECO:0000313" key="4">
    <source>
        <dbReference type="EMBL" id="PZO33029.1"/>
    </source>
</evidence>
<dbReference type="InterPro" id="IPR046342">
    <property type="entry name" value="CBS_dom_sf"/>
</dbReference>
<dbReference type="InterPro" id="IPR051257">
    <property type="entry name" value="Diverse_CBS-Domain"/>
</dbReference>
<keyword evidence="1 2" id="KW-0129">CBS domain</keyword>
<proteinExistence type="predicted"/>
<dbReference type="PROSITE" id="PS51371">
    <property type="entry name" value="CBS"/>
    <property type="match status" value="2"/>
</dbReference>
<comment type="caution">
    <text evidence="4">The sequence shown here is derived from an EMBL/GenBank/DDBJ whole genome shotgun (WGS) entry which is preliminary data.</text>
</comment>
<dbReference type="Gene3D" id="3.10.580.10">
    <property type="entry name" value="CBS-domain"/>
    <property type="match status" value="1"/>
</dbReference>
<dbReference type="EMBL" id="QBMN01000280">
    <property type="protein sequence ID" value="PZO33029.1"/>
    <property type="molecule type" value="Genomic_DNA"/>
</dbReference>
<dbReference type="InterPro" id="IPR000644">
    <property type="entry name" value="CBS_dom"/>
</dbReference>
<dbReference type="SUPFAM" id="SSF54631">
    <property type="entry name" value="CBS-domain pair"/>
    <property type="match status" value="1"/>
</dbReference>
<feature type="domain" description="CBS" evidence="3">
    <location>
        <begin position="75"/>
        <end position="130"/>
    </location>
</feature>
<accession>A0A2W4VTQ8</accession>
<evidence type="ECO:0000259" key="3">
    <source>
        <dbReference type="PROSITE" id="PS51371"/>
    </source>
</evidence>
<dbReference type="PANTHER" id="PTHR43080:SF2">
    <property type="entry name" value="CBS DOMAIN-CONTAINING PROTEIN"/>
    <property type="match status" value="1"/>
</dbReference>
<evidence type="ECO:0000256" key="2">
    <source>
        <dbReference type="PROSITE-ProRule" id="PRU00703"/>
    </source>
</evidence>
<gene>
    <name evidence="4" type="ORF">DCF17_22460</name>
</gene>
<feature type="domain" description="CBS" evidence="3">
    <location>
        <begin position="8"/>
        <end position="67"/>
    </location>
</feature>
<dbReference type="PANTHER" id="PTHR43080">
    <property type="entry name" value="CBS DOMAIN-CONTAINING PROTEIN CBSX3, MITOCHONDRIAL"/>
    <property type="match status" value="1"/>
</dbReference>
<reference evidence="4 5" key="2">
    <citation type="submission" date="2018-06" db="EMBL/GenBank/DDBJ databases">
        <title>Metagenomic assembly of (sub)arctic Cyanobacteria and their associated microbiome from non-axenic cultures.</title>
        <authorList>
            <person name="Baurain D."/>
        </authorList>
    </citation>
    <scope>NUCLEOTIDE SEQUENCE [LARGE SCALE GENOMIC DNA]</scope>
    <source>
        <strain evidence="4">ULC041bin1</strain>
    </source>
</reference>
<name>A0A2W4VTQ8_9CYAN</name>
<dbReference type="Proteomes" id="UP000249081">
    <property type="component" value="Unassembled WGS sequence"/>
</dbReference>
<protein>
    <recommendedName>
        <fullName evidence="3">CBS domain-containing protein</fullName>
    </recommendedName>
</protein>
<evidence type="ECO:0000313" key="5">
    <source>
        <dbReference type="Proteomes" id="UP000249081"/>
    </source>
</evidence>
<dbReference type="Pfam" id="PF00571">
    <property type="entry name" value="CBS"/>
    <property type="match status" value="2"/>
</dbReference>
<organism evidence="4 5">
    <name type="scientific">Shackletoniella antarctica</name>
    <dbReference type="NCBI Taxonomy" id="268115"/>
    <lineage>
        <taxon>Bacteria</taxon>
        <taxon>Bacillati</taxon>
        <taxon>Cyanobacteriota</taxon>
        <taxon>Cyanophyceae</taxon>
        <taxon>Oculatellales</taxon>
        <taxon>Oculatellaceae</taxon>
        <taxon>Shackletoniella</taxon>
    </lineage>
</organism>
<dbReference type="SMART" id="SM00116">
    <property type="entry name" value="CBS"/>
    <property type="match status" value="2"/>
</dbReference>
<evidence type="ECO:0000256" key="1">
    <source>
        <dbReference type="ARBA" id="ARBA00023122"/>
    </source>
</evidence>
<sequence length="132" mass="14442">MLTVADIMTRNVTTIASGATVADAIELMQQRQIRALLVEHRSQDMPFGMITERDIVYTVVARGHNPEQVLVQDIMRQPCISLDPDLTVQAASQMLSDTGAQRAPVVQDGLLLGVISVTDILMRGMPVLTLSR</sequence>
<dbReference type="AlphaFoldDB" id="A0A2W4VTQ8"/>
<reference evidence="5" key="1">
    <citation type="submission" date="2018-04" db="EMBL/GenBank/DDBJ databases">
        <authorList>
            <person name="Cornet L."/>
        </authorList>
    </citation>
    <scope>NUCLEOTIDE SEQUENCE [LARGE SCALE GENOMIC DNA]</scope>
</reference>